<dbReference type="STRING" id="1082931.KKY_986"/>
<dbReference type="PATRIC" id="fig|1082931.4.peg.975"/>
<sequence>MSQQQKVRWGILGPGSIARAFAGGLAHSQSGELVALGARNPDKPDYAEHFPGARVLNGYDALLADADVDAVYIATPHPQHAQWAIKAAEAKKHVLCEKPMGLTAFEADAMFHAARKAKTFMGEAFMYRVHPMTQKLIDLIAAGEIGEVRAIKSSFGFAMPRFDPEHRLYANELAGGGILDVGCYPVSMARLIAGVANGRPFLEPETVSGVAHLGQSGVDEWAAAVLKFPGGILAEVSCSVSLAQDNVLRILGTGGRIEIRDFWFATGHKGGTAIIDIVRPDGTHEPVEVAEAGWLYSFEAEAASLAILAGKTEFDAPGMSWDDTLGNLRVLDKWRQTAGLEYEIEKPALRTRTLKGETLTSGNRIGRVAIPGLQKPISRLALGFEDFRSFSSAAILLDAFYEKGGNAFDTAFIYGNGITETLFGDWQASRGVRDDVVVIGKGAHSPLTYPDVIAKQLDISLNKLKTDHVDVYFMHRDNIDVPVDEFVDAMDAEVRRGRIRGPFGGSNWTRERFDEAVAYATRTGKTAPSALSNNFSLAEMQKPLWPGCVASSDDGWRAWLSDRQVTNFAWSSQGRGFFTDRAGRDKTENAELVETWYTGANFARRDRAVELAHKLGKKPIHVALAYCLYQPFPLVPLIGPRTLAELDDSLEALDITLTPDDVVWLRDGKR</sequence>
<accession>G4RFX8</accession>
<dbReference type="GO" id="GO:0000166">
    <property type="term" value="F:nucleotide binding"/>
    <property type="evidence" value="ECO:0007669"/>
    <property type="project" value="InterPro"/>
</dbReference>
<dbReference type="KEGG" id="phl:KKY_986"/>
<dbReference type="CDD" id="cd19082">
    <property type="entry name" value="AKR_AKR10A1_2"/>
    <property type="match status" value="1"/>
</dbReference>
<dbReference type="HOGENOM" id="CLU_411546_0_0_5"/>
<dbReference type="Gene3D" id="3.30.360.10">
    <property type="entry name" value="Dihydrodipicolinate Reductase, domain 2"/>
    <property type="match status" value="1"/>
</dbReference>
<dbReference type="Pfam" id="PF22725">
    <property type="entry name" value="GFO_IDH_MocA_C3"/>
    <property type="match status" value="1"/>
</dbReference>
<dbReference type="PANTHER" id="PTHR22604">
    <property type="entry name" value="OXIDOREDUCTASES"/>
    <property type="match status" value="1"/>
</dbReference>
<dbReference type="InterPro" id="IPR023210">
    <property type="entry name" value="NADP_OxRdtase_dom"/>
</dbReference>
<keyword evidence="7" id="KW-1185">Reference proteome</keyword>
<name>G4RFX8_PELHB</name>
<organism evidence="6 7">
    <name type="scientific">Pelagibacterium halotolerans (strain DSM 22347 / JCM 15775 / CGMCC 1.7692 / B2)</name>
    <dbReference type="NCBI Taxonomy" id="1082931"/>
    <lineage>
        <taxon>Bacteria</taxon>
        <taxon>Pseudomonadati</taxon>
        <taxon>Pseudomonadota</taxon>
        <taxon>Alphaproteobacteria</taxon>
        <taxon>Hyphomicrobiales</taxon>
        <taxon>Devosiaceae</taxon>
        <taxon>Pelagibacterium</taxon>
    </lineage>
</organism>
<dbReference type="InterPro" id="IPR036291">
    <property type="entry name" value="NAD(P)-bd_dom_sf"/>
</dbReference>
<dbReference type="SUPFAM" id="SSF51735">
    <property type="entry name" value="NAD(P)-binding Rossmann-fold domains"/>
    <property type="match status" value="1"/>
</dbReference>
<keyword evidence="2" id="KW-0560">Oxidoreductase</keyword>
<protein>
    <submittedName>
        <fullName evidence="6">Putative oxidoreductase</fullName>
    </submittedName>
</protein>
<feature type="domain" description="NADP-dependent oxidoreductase" evidence="3">
    <location>
        <begin position="389"/>
        <end position="662"/>
    </location>
</feature>
<dbReference type="Pfam" id="PF00248">
    <property type="entry name" value="Aldo_ket_red"/>
    <property type="match status" value="1"/>
</dbReference>
<evidence type="ECO:0000256" key="1">
    <source>
        <dbReference type="ARBA" id="ARBA00010928"/>
    </source>
</evidence>
<dbReference type="InterPro" id="IPR000683">
    <property type="entry name" value="Gfo/Idh/MocA-like_OxRdtase_N"/>
</dbReference>
<dbReference type="InterPro" id="IPR055170">
    <property type="entry name" value="GFO_IDH_MocA-like_dom"/>
</dbReference>
<proteinExistence type="inferred from homology"/>
<comment type="similarity">
    <text evidence="1">Belongs to the Gfo/Idh/MocA family.</text>
</comment>
<feature type="domain" description="GFO/IDH/MocA-like oxidoreductase" evidence="5">
    <location>
        <begin position="134"/>
        <end position="258"/>
    </location>
</feature>
<dbReference type="Proteomes" id="UP000008850">
    <property type="component" value="Chromosome"/>
</dbReference>
<evidence type="ECO:0000256" key="2">
    <source>
        <dbReference type="ARBA" id="ARBA00023002"/>
    </source>
</evidence>
<feature type="domain" description="Gfo/Idh/MocA-like oxidoreductase N-terminal" evidence="4">
    <location>
        <begin position="7"/>
        <end position="119"/>
    </location>
</feature>
<evidence type="ECO:0000259" key="5">
    <source>
        <dbReference type="Pfam" id="PF22725"/>
    </source>
</evidence>
<evidence type="ECO:0000313" key="6">
    <source>
        <dbReference type="EMBL" id="AEQ51021.1"/>
    </source>
</evidence>
<dbReference type="eggNOG" id="COG0673">
    <property type="taxonomic scope" value="Bacteria"/>
</dbReference>
<evidence type="ECO:0000313" key="7">
    <source>
        <dbReference type="Proteomes" id="UP000008850"/>
    </source>
</evidence>
<dbReference type="eggNOG" id="COG0667">
    <property type="taxonomic scope" value="Bacteria"/>
</dbReference>
<gene>
    <name evidence="6" type="ordered locus">KKY_986</name>
</gene>
<dbReference type="Gene3D" id="3.40.50.720">
    <property type="entry name" value="NAD(P)-binding Rossmann-like Domain"/>
    <property type="match status" value="1"/>
</dbReference>
<dbReference type="AlphaFoldDB" id="G4RFX8"/>
<dbReference type="InterPro" id="IPR050984">
    <property type="entry name" value="Gfo/Idh/MocA_domain"/>
</dbReference>
<dbReference type="GO" id="GO:0016491">
    <property type="term" value="F:oxidoreductase activity"/>
    <property type="evidence" value="ECO:0007669"/>
    <property type="project" value="UniProtKB-KW"/>
</dbReference>
<dbReference type="PANTHER" id="PTHR22604:SF105">
    <property type="entry name" value="TRANS-1,2-DIHYDROBENZENE-1,2-DIOL DEHYDROGENASE"/>
    <property type="match status" value="1"/>
</dbReference>
<dbReference type="Pfam" id="PF01408">
    <property type="entry name" value="GFO_IDH_MocA"/>
    <property type="match status" value="1"/>
</dbReference>
<dbReference type="InterPro" id="IPR036812">
    <property type="entry name" value="NAD(P)_OxRdtase_dom_sf"/>
</dbReference>
<evidence type="ECO:0000259" key="3">
    <source>
        <dbReference type="Pfam" id="PF00248"/>
    </source>
</evidence>
<dbReference type="SUPFAM" id="SSF51430">
    <property type="entry name" value="NAD(P)-linked oxidoreductase"/>
    <property type="match status" value="1"/>
</dbReference>
<reference evidence="6 7" key="1">
    <citation type="journal article" date="2012" name="J. Bacteriol.">
        <title>Complete genome sequence of Pelagibacterium halotolerans B2T.</title>
        <authorList>
            <person name="Huo Y.Y."/>
            <person name="Cheng H."/>
            <person name="Han X.F."/>
            <person name="Jiang X.W."/>
            <person name="Sun C."/>
            <person name="Zhang X.Q."/>
            <person name="Zhu X.F."/>
            <person name="Liu Y.F."/>
            <person name="Li P.F."/>
            <person name="Ni P.X."/>
            <person name="Wu M."/>
        </authorList>
    </citation>
    <scope>NUCLEOTIDE SEQUENCE [LARGE SCALE GENOMIC DNA]</scope>
    <source>
        <strain evidence="7">DSM 22347 / JCM 15775 / CGMCC 1.7692 / B2</strain>
    </source>
</reference>
<dbReference type="SUPFAM" id="SSF55347">
    <property type="entry name" value="Glyceraldehyde-3-phosphate dehydrogenase-like, C-terminal domain"/>
    <property type="match status" value="1"/>
</dbReference>
<evidence type="ECO:0000259" key="4">
    <source>
        <dbReference type="Pfam" id="PF01408"/>
    </source>
</evidence>
<dbReference type="EMBL" id="CP003075">
    <property type="protein sequence ID" value="AEQ51021.1"/>
    <property type="molecule type" value="Genomic_DNA"/>
</dbReference>
<dbReference type="RefSeq" id="WP_014130170.1">
    <property type="nucleotide sequence ID" value="NC_016078.1"/>
</dbReference>
<dbReference type="Gene3D" id="3.20.20.100">
    <property type="entry name" value="NADP-dependent oxidoreductase domain"/>
    <property type="match status" value="1"/>
</dbReference>